<reference evidence="9 10" key="1">
    <citation type="submission" date="2020-08" db="EMBL/GenBank/DDBJ databases">
        <authorList>
            <person name="Liu C."/>
            <person name="Sun Q."/>
        </authorList>
    </citation>
    <scope>NUCLEOTIDE SEQUENCE [LARGE SCALE GENOMIC DNA]</scope>
    <source>
        <strain evidence="9 10">NSJ-29</strain>
    </source>
</reference>
<organism evidence="9 10">
    <name type="scientific">Wansuia hejianensis</name>
    <dbReference type="NCBI Taxonomy" id="2763667"/>
    <lineage>
        <taxon>Bacteria</taxon>
        <taxon>Bacillati</taxon>
        <taxon>Bacillota</taxon>
        <taxon>Clostridia</taxon>
        <taxon>Lachnospirales</taxon>
        <taxon>Lachnospiraceae</taxon>
        <taxon>Wansuia</taxon>
    </lineage>
</organism>
<dbReference type="CDD" id="cd06579">
    <property type="entry name" value="TM_PBP1_transp_AraH_like"/>
    <property type="match status" value="1"/>
</dbReference>
<keyword evidence="7 8" id="KW-0472">Membrane</keyword>
<evidence type="ECO:0000256" key="4">
    <source>
        <dbReference type="ARBA" id="ARBA00022519"/>
    </source>
</evidence>
<protein>
    <submittedName>
        <fullName evidence="9">ABC transporter permease</fullName>
    </submittedName>
</protein>
<feature type="transmembrane region" description="Helical" evidence="8">
    <location>
        <begin position="9"/>
        <end position="29"/>
    </location>
</feature>
<feature type="transmembrane region" description="Helical" evidence="8">
    <location>
        <begin position="207"/>
        <end position="224"/>
    </location>
</feature>
<keyword evidence="2" id="KW-0813">Transport</keyword>
<sequence>MKKRISTKMLVLLCLLIGEIVIFGIISGGKLLSVNNIRNILESTTTVSLLAIGSALLMISGEIDLSLGAVGTLGALVVAYCMQAGLPWLPALLIGVLIGVVCGACTAALVNFLNIPSFVATLAMASIAQGFGSMVCGGSQISVKNKVIRTLGSGKLFDYLPYALIISLVLLLVYGIMLKKTAFGRSIYMVGGNREASRLCGLNPKRVSFTLFINAAILATLVAGKLKIANPRLTTLCQFDGLTAAILGGVSLGGGTGGMGGTLIGILILNCFDNATTVVGMNSYWQTIAKGLLLIVALFVDFLISTRDRDKVK</sequence>
<keyword evidence="6 8" id="KW-1133">Transmembrane helix</keyword>
<name>A0A7G9GBI2_9FIRM</name>
<evidence type="ECO:0000256" key="1">
    <source>
        <dbReference type="ARBA" id="ARBA00004651"/>
    </source>
</evidence>
<evidence type="ECO:0000256" key="2">
    <source>
        <dbReference type="ARBA" id="ARBA00022448"/>
    </source>
</evidence>
<comment type="subcellular location">
    <subcellularLocation>
        <location evidence="1">Cell membrane</location>
        <topology evidence="1">Multi-pass membrane protein</topology>
    </subcellularLocation>
</comment>
<feature type="transmembrane region" description="Helical" evidence="8">
    <location>
        <begin position="49"/>
        <end position="79"/>
    </location>
</feature>
<dbReference type="GO" id="GO:0022857">
    <property type="term" value="F:transmembrane transporter activity"/>
    <property type="evidence" value="ECO:0007669"/>
    <property type="project" value="InterPro"/>
</dbReference>
<evidence type="ECO:0000256" key="5">
    <source>
        <dbReference type="ARBA" id="ARBA00022692"/>
    </source>
</evidence>
<evidence type="ECO:0000256" key="7">
    <source>
        <dbReference type="ARBA" id="ARBA00023136"/>
    </source>
</evidence>
<dbReference type="PANTHER" id="PTHR32196:SF21">
    <property type="entry name" value="ABC TRANSPORTER PERMEASE PROTEIN YPHD-RELATED"/>
    <property type="match status" value="1"/>
</dbReference>
<evidence type="ECO:0000256" key="6">
    <source>
        <dbReference type="ARBA" id="ARBA00022989"/>
    </source>
</evidence>
<evidence type="ECO:0000313" key="10">
    <source>
        <dbReference type="Proteomes" id="UP000515860"/>
    </source>
</evidence>
<dbReference type="AlphaFoldDB" id="A0A7G9GBI2"/>
<keyword evidence="3" id="KW-1003">Cell membrane</keyword>
<keyword evidence="5 8" id="KW-0812">Transmembrane</keyword>
<dbReference type="RefSeq" id="WP_249328646.1">
    <property type="nucleotide sequence ID" value="NZ_CP060635.1"/>
</dbReference>
<dbReference type="PANTHER" id="PTHR32196">
    <property type="entry name" value="ABC TRANSPORTER PERMEASE PROTEIN YPHD-RELATED-RELATED"/>
    <property type="match status" value="1"/>
</dbReference>
<dbReference type="KEGG" id="whj:H9Q79_14925"/>
<keyword evidence="4" id="KW-0997">Cell inner membrane</keyword>
<dbReference type="Proteomes" id="UP000515860">
    <property type="component" value="Chromosome"/>
</dbReference>
<accession>A0A7G9GBI2</accession>
<dbReference type="Pfam" id="PF02653">
    <property type="entry name" value="BPD_transp_2"/>
    <property type="match status" value="1"/>
</dbReference>
<evidence type="ECO:0000313" key="9">
    <source>
        <dbReference type="EMBL" id="QNM08164.1"/>
    </source>
</evidence>
<feature type="transmembrane region" description="Helical" evidence="8">
    <location>
        <begin position="159"/>
        <end position="177"/>
    </location>
</feature>
<dbReference type="GO" id="GO:0005886">
    <property type="term" value="C:plasma membrane"/>
    <property type="evidence" value="ECO:0007669"/>
    <property type="project" value="UniProtKB-SubCell"/>
</dbReference>
<gene>
    <name evidence="9" type="ORF">H9Q79_14925</name>
</gene>
<dbReference type="EMBL" id="CP060635">
    <property type="protein sequence ID" value="QNM08164.1"/>
    <property type="molecule type" value="Genomic_DNA"/>
</dbReference>
<keyword evidence="10" id="KW-1185">Reference proteome</keyword>
<feature type="transmembrane region" description="Helical" evidence="8">
    <location>
        <begin position="91"/>
        <end position="112"/>
    </location>
</feature>
<evidence type="ECO:0000256" key="3">
    <source>
        <dbReference type="ARBA" id="ARBA00022475"/>
    </source>
</evidence>
<proteinExistence type="predicted"/>
<feature type="transmembrane region" description="Helical" evidence="8">
    <location>
        <begin position="284"/>
        <end position="304"/>
    </location>
</feature>
<dbReference type="InterPro" id="IPR001851">
    <property type="entry name" value="ABC_transp_permease"/>
</dbReference>
<feature type="transmembrane region" description="Helical" evidence="8">
    <location>
        <begin position="245"/>
        <end position="269"/>
    </location>
</feature>
<evidence type="ECO:0000256" key="8">
    <source>
        <dbReference type="SAM" id="Phobius"/>
    </source>
</evidence>